<protein>
    <submittedName>
        <fullName evidence="8">MFS transporter</fullName>
    </submittedName>
</protein>
<dbReference type="OrthoDB" id="9607at2"/>
<feature type="domain" description="Major facilitator superfamily (MFS) profile" evidence="7">
    <location>
        <begin position="18"/>
        <end position="398"/>
    </location>
</feature>
<evidence type="ECO:0000256" key="6">
    <source>
        <dbReference type="SAM" id="Phobius"/>
    </source>
</evidence>
<sequence length="400" mass="43964">MELQQDLIPQKKTIGALDHAVFLCMVFCFWFSGYIYVPVFSLYLEDLHFSYGAIGIILGSYGVTQILLRFPLGLLSDILFSLRKQLLIAGFGFSVLSSLLFLMFDSFFFVLAARLFAGITASTWVMATILYAHYFNNGNASKAMGIMQFFTVMPQFASIVFCGLAAAHLGRQVPFWMALAASAAGLVICCFIQDPSAPPANRGTIRVNQYIKDTLRLPKLKLFTILSMTAHAVLFITVFGFTPLYMNQLGMGDAELLWVMSAFFLPHAAATLSFVFLRFTSRIAYSVMLISFAVTGVCLLYVPFLAALFTVCITHACIGLALGFVFPLLLSHVVEISSARLKMSVMGFYQSFYALGIFLGPLLAGKIAQLIGLAGVFYGAGSLAFAAFFVMLAQKRNMIN</sequence>
<feature type="transmembrane region" description="Helical" evidence="6">
    <location>
        <begin position="283"/>
        <end position="302"/>
    </location>
</feature>
<feature type="transmembrane region" description="Helical" evidence="6">
    <location>
        <begin position="173"/>
        <end position="192"/>
    </location>
</feature>
<dbReference type="RefSeq" id="WP_003244027.1">
    <property type="nucleotide sequence ID" value="NC_000964.3"/>
</dbReference>
<feature type="transmembrane region" description="Helical" evidence="6">
    <location>
        <begin position="146"/>
        <end position="167"/>
    </location>
</feature>
<feature type="transmembrane region" description="Helical" evidence="6">
    <location>
        <begin position="308"/>
        <end position="334"/>
    </location>
</feature>
<evidence type="ECO:0000256" key="2">
    <source>
        <dbReference type="ARBA" id="ARBA00022448"/>
    </source>
</evidence>
<keyword evidence="3 6" id="KW-0812">Transmembrane</keyword>
<dbReference type="InterPro" id="IPR036259">
    <property type="entry name" value="MFS_trans_sf"/>
</dbReference>
<proteinExistence type="predicted"/>
<name>A0A6M3ZHI5_BACSU</name>
<dbReference type="AlphaFoldDB" id="A0A6M3ZHI5"/>
<dbReference type="KEGG" id="bsu:BSU38640"/>
<keyword evidence="4 6" id="KW-1133">Transmembrane helix</keyword>
<keyword evidence="5 6" id="KW-0472">Membrane</keyword>
<feature type="transmembrane region" description="Helical" evidence="6">
    <location>
        <begin position="222"/>
        <end position="244"/>
    </location>
</feature>
<keyword evidence="2" id="KW-0813">Transport</keyword>
<dbReference type="InterPro" id="IPR020846">
    <property type="entry name" value="MFS_dom"/>
</dbReference>
<feature type="transmembrane region" description="Helical" evidence="6">
    <location>
        <begin position="20"/>
        <end position="43"/>
    </location>
</feature>
<dbReference type="InterPro" id="IPR001958">
    <property type="entry name" value="Tet-R_TetA/multi-R_MdtG-like"/>
</dbReference>
<feature type="transmembrane region" description="Helical" evidence="6">
    <location>
        <begin position="86"/>
        <end position="109"/>
    </location>
</feature>
<dbReference type="SMR" id="A0A6M3ZHI5"/>
<feature type="transmembrane region" description="Helical" evidence="6">
    <location>
        <begin position="115"/>
        <end position="134"/>
    </location>
</feature>
<reference evidence="8" key="1">
    <citation type="submission" date="2020-04" db="EMBL/GenBank/DDBJ databases">
        <title>Phage recombination drives evolution of spore-forming Bacilli.</title>
        <authorList>
            <person name="Dragos A."/>
            <person name="Kovacs A.T."/>
        </authorList>
    </citation>
    <scope>NUCLEOTIDE SEQUENCE</scope>
    <source>
        <strain evidence="8">168</strain>
    </source>
</reference>
<dbReference type="PRINTS" id="PR01035">
    <property type="entry name" value="TCRTETA"/>
</dbReference>
<dbReference type="SUPFAM" id="SSF103473">
    <property type="entry name" value="MFS general substrate transporter"/>
    <property type="match status" value="1"/>
</dbReference>
<dbReference type="InterPro" id="IPR011701">
    <property type="entry name" value="MFS"/>
</dbReference>
<feature type="transmembrane region" description="Helical" evidence="6">
    <location>
        <begin position="346"/>
        <end position="364"/>
    </location>
</feature>
<evidence type="ECO:0000313" key="8">
    <source>
        <dbReference type="EMBL" id="QJP90537.1"/>
    </source>
</evidence>
<dbReference type="InterPro" id="IPR050930">
    <property type="entry name" value="MFS_Vesicular_Transporter"/>
</dbReference>
<dbReference type="PROSITE" id="PS50850">
    <property type="entry name" value="MFS"/>
    <property type="match status" value="1"/>
</dbReference>
<evidence type="ECO:0000256" key="5">
    <source>
        <dbReference type="ARBA" id="ARBA00023136"/>
    </source>
</evidence>
<evidence type="ECO:0000256" key="1">
    <source>
        <dbReference type="ARBA" id="ARBA00004651"/>
    </source>
</evidence>
<organism evidence="8">
    <name type="scientific">Bacillus subtilis (strain 168)</name>
    <dbReference type="NCBI Taxonomy" id="224308"/>
    <lineage>
        <taxon>Bacteria</taxon>
        <taxon>Bacillati</taxon>
        <taxon>Bacillota</taxon>
        <taxon>Bacilli</taxon>
        <taxon>Bacillales</taxon>
        <taxon>Bacillaceae</taxon>
        <taxon>Bacillus</taxon>
    </lineage>
</organism>
<comment type="subcellular location">
    <subcellularLocation>
        <location evidence="1">Cell membrane</location>
        <topology evidence="1">Multi-pass membrane protein</topology>
    </subcellularLocation>
</comment>
<evidence type="ECO:0000256" key="4">
    <source>
        <dbReference type="ARBA" id="ARBA00022989"/>
    </source>
</evidence>
<gene>
    <name evidence="8" type="ORF">HIR78_22080</name>
</gene>
<dbReference type="PANTHER" id="PTHR23506">
    <property type="entry name" value="GH10249P"/>
    <property type="match status" value="1"/>
</dbReference>
<dbReference type="EMBL" id="CP052842">
    <property type="protein sequence ID" value="QJP90537.1"/>
    <property type="molecule type" value="Genomic_DNA"/>
</dbReference>
<dbReference type="Pfam" id="PF07690">
    <property type="entry name" value="MFS_1"/>
    <property type="match status" value="1"/>
</dbReference>
<evidence type="ECO:0000256" key="3">
    <source>
        <dbReference type="ARBA" id="ARBA00022692"/>
    </source>
</evidence>
<evidence type="ECO:0000259" key="7">
    <source>
        <dbReference type="PROSITE" id="PS50850"/>
    </source>
</evidence>
<dbReference type="PANTHER" id="PTHR23506:SF23">
    <property type="entry name" value="GH10249P"/>
    <property type="match status" value="1"/>
</dbReference>
<accession>A0A6M3ZHI5</accession>
<feature type="transmembrane region" description="Helical" evidence="6">
    <location>
        <begin position="256"/>
        <end position="276"/>
    </location>
</feature>
<feature type="transmembrane region" description="Helical" evidence="6">
    <location>
        <begin position="49"/>
        <end position="74"/>
    </location>
</feature>
<dbReference type="CDD" id="cd17490">
    <property type="entry name" value="MFS_YxlH_like"/>
    <property type="match status" value="1"/>
</dbReference>
<dbReference type="GO" id="GO:0005886">
    <property type="term" value="C:plasma membrane"/>
    <property type="evidence" value="ECO:0007669"/>
    <property type="project" value="UniProtKB-SubCell"/>
</dbReference>
<feature type="transmembrane region" description="Helical" evidence="6">
    <location>
        <begin position="370"/>
        <end position="393"/>
    </location>
</feature>
<dbReference type="Gene3D" id="1.20.1250.20">
    <property type="entry name" value="MFS general substrate transporter like domains"/>
    <property type="match status" value="1"/>
</dbReference>
<dbReference type="GO" id="GO:0022857">
    <property type="term" value="F:transmembrane transporter activity"/>
    <property type="evidence" value="ECO:0007669"/>
    <property type="project" value="InterPro"/>
</dbReference>